<keyword evidence="10" id="KW-1185">Reference proteome</keyword>
<evidence type="ECO:0000313" key="10">
    <source>
        <dbReference type="Proteomes" id="UP000567922"/>
    </source>
</evidence>
<dbReference type="Pfam" id="PF19053">
    <property type="entry name" value="EccD"/>
    <property type="match status" value="1"/>
</dbReference>
<keyword evidence="6 7" id="KW-0472">Membrane</keyword>
<name>A0A839RV17_9ACTN</name>
<feature type="transmembrane region" description="Helical" evidence="7">
    <location>
        <begin position="441"/>
        <end position="459"/>
    </location>
</feature>
<feature type="transmembrane region" description="Helical" evidence="7">
    <location>
        <begin position="113"/>
        <end position="131"/>
    </location>
</feature>
<keyword evidence="3" id="KW-1003">Cell membrane</keyword>
<evidence type="ECO:0000256" key="1">
    <source>
        <dbReference type="ARBA" id="ARBA00004651"/>
    </source>
</evidence>
<feature type="transmembrane region" description="Helical" evidence="7">
    <location>
        <begin position="243"/>
        <end position="263"/>
    </location>
</feature>
<comment type="similarity">
    <text evidence="2">Belongs to the EccD/Snm4 family.</text>
</comment>
<comment type="subcellular location">
    <subcellularLocation>
        <location evidence="1">Cell membrane</location>
        <topology evidence="1">Multi-pass membrane protein</topology>
    </subcellularLocation>
</comment>
<proteinExistence type="inferred from homology"/>
<sequence>MTGHTQVDLALPDSVPLLLVLPRLAEIVSSREAGPEAAPTTVAATQWTLSRLGEGPLDLDLSLARLGVRSGEVLVLSPVEAAPPAPLFDDVIEAVAEHSAQKEAAWAVGRGRYLSYSSMLGAALAATLVLATSEPLAHLHLALAGVFLSPVLFALAVAARRRCDATATGVLLLSAIPVAAASVAHLIPGNMGAPHLIAAGAAGATMALLGLRAFPLAAALLIPAFGTAVTLSFAAMLHLVAGLGSATIAAILIAAAPFAIAAAPRLAMVGARLPIPPVPAPGTALNVADALHEDGSNDENDPLHVALRQKAKAAERYLIGVIATVSAVSSASAIVIATLTVTSGELSLPMTLLTAIVAAALSLRGRSIAATTPALLVNGTGALMAVSVLIAGAVSAQVSPDLVFLAALAVLVLAFVFGTLAPGRSYTPLQYRLAELAEYGLLAAIVPVACWALGVFIAIRGL</sequence>
<dbReference type="InterPro" id="IPR006707">
    <property type="entry name" value="T7SS_EccD"/>
</dbReference>
<evidence type="ECO:0000256" key="4">
    <source>
        <dbReference type="ARBA" id="ARBA00022692"/>
    </source>
</evidence>
<feature type="transmembrane region" description="Helical" evidence="7">
    <location>
        <begin position="375"/>
        <end position="396"/>
    </location>
</feature>
<keyword evidence="5 7" id="KW-1133">Transmembrane helix</keyword>
<evidence type="ECO:0000256" key="3">
    <source>
        <dbReference type="ARBA" id="ARBA00022475"/>
    </source>
</evidence>
<evidence type="ECO:0000256" key="5">
    <source>
        <dbReference type="ARBA" id="ARBA00022989"/>
    </source>
</evidence>
<dbReference type="PIRSF" id="PIRSF017804">
    <property type="entry name" value="Secretion_EccD1"/>
    <property type="match status" value="1"/>
</dbReference>
<feature type="transmembrane region" description="Helical" evidence="7">
    <location>
        <begin position="402"/>
        <end position="421"/>
    </location>
</feature>
<dbReference type="Pfam" id="PF08817">
    <property type="entry name" value="YukD"/>
    <property type="match status" value="1"/>
</dbReference>
<evidence type="ECO:0000256" key="7">
    <source>
        <dbReference type="SAM" id="Phobius"/>
    </source>
</evidence>
<dbReference type="InterPro" id="IPR044049">
    <property type="entry name" value="EccD_transm"/>
</dbReference>
<dbReference type="InterPro" id="IPR024962">
    <property type="entry name" value="YukD-like"/>
</dbReference>
<organism evidence="9 10">
    <name type="scientific">Hoyosella altamirensis</name>
    <dbReference type="NCBI Taxonomy" id="616997"/>
    <lineage>
        <taxon>Bacteria</taxon>
        <taxon>Bacillati</taxon>
        <taxon>Actinomycetota</taxon>
        <taxon>Actinomycetes</taxon>
        <taxon>Mycobacteriales</taxon>
        <taxon>Hoyosellaceae</taxon>
        <taxon>Hoyosella</taxon>
    </lineage>
</organism>
<evidence type="ECO:0000259" key="8">
    <source>
        <dbReference type="Pfam" id="PF19053"/>
    </source>
</evidence>
<evidence type="ECO:0000256" key="2">
    <source>
        <dbReference type="ARBA" id="ARBA00006162"/>
    </source>
</evidence>
<feature type="transmembrane region" description="Helical" evidence="7">
    <location>
        <begin position="170"/>
        <end position="187"/>
    </location>
</feature>
<keyword evidence="4 7" id="KW-0812">Transmembrane</keyword>
<feature type="transmembrane region" description="Helical" evidence="7">
    <location>
        <begin position="193"/>
        <end position="211"/>
    </location>
</feature>
<feature type="transmembrane region" description="Helical" evidence="7">
    <location>
        <begin position="346"/>
        <end position="363"/>
    </location>
</feature>
<dbReference type="Gene3D" id="3.10.20.90">
    <property type="entry name" value="Phosphatidylinositol 3-kinase Catalytic Subunit, Chain A, domain 1"/>
    <property type="match status" value="1"/>
</dbReference>
<feature type="transmembrane region" description="Helical" evidence="7">
    <location>
        <begin position="218"/>
        <end position="237"/>
    </location>
</feature>
<dbReference type="EMBL" id="JACHWS010000004">
    <property type="protein sequence ID" value="MBB3039641.1"/>
    <property type="molecule type" value="Genomic_DNA"/>
</dbReference>
<reference evidence="9 10" key="1">
    <citation type="submission" date="2020-08" db="EMBL/GenBank/DDBJ databases">
        <title>Sequencing the genomes of 1000 actinobacteria strains.</title>
        <authorList>
            <person name="Klenk H.-P."/>
        </authorList>
    </citation>
    <scope>NUCLEOTIDE SEQUENCE [LARGE SCALE GENOMIC DNA]</scope>
    <source>
        <strain evidence="9 10">DSM 45258</strain>
    </source>
</reference>
<evidence type="ECO:0000313" key="9">
    <source>
        <dbReference type="EMBL" id="MBB3039641.1"/>
    </source>
</evidence>
<gene>
    <name evidence="9" type="ORF">FHU29_004129</name>
</gene>
<protein>
    <submittedName>
        <fullName evidence="9">Type VII secretion integral membrane protein EccD</fullName>
    </submittedName>
</protein>
<feature type="transmembrane region" description="Helical" evidence="7">
    <location>
        <begin position="137"/>
        <end position="158"/>
    </location>
</feature>
<accession>A0A839RV17</accession>
<comment type="caution">
    <text evidence="9">The sequence shown here is derived from an EMBL/GenBank/DDBJ whole genome shotgun (WGS) entry which is preliminary data.</text>
</comment>
<dbReference type="NCBIfam" id="TIGR03920">
    <property type="entry name" value="T7SS_EccD"/>
    <property type="match status" value="1"/>
</dbReference>
<evidence type="ECO:0000256" key="6">
    <source>
        <dbReference type="ARBA" id="ARBA00023136"/>
    </source>
</evidence>
<dbReference type="GO" id="GO:0005886">
    <property type="term" value="C:plasma membrane"/>
    <property type="evidence" value="ECO:0007669"/>
    <property type="project" value="UniProtKB-SubCell"/>
</dbReference>
<feature type="domain" description="EccD-like transmembrane" evidence="8">
    <location>
        <begin position="120"/>
        <end position="462"/>
    </location>
</feature>
<feature type="transmembrane region" description="Helical" evidence="7">
    <location>
        <begin position="317"/>
        <end position="340"/>
    </location>
</feature>
<dbReference type="Proteomes" id="UP000567922">
    <property type="component" value="Unassembled WGS sequence"/>
</dbReference>
<dbReference type="AlphaFoldDB" id="A0A839RV17"/>